<feature type="region of interest" description="Disordered" evidence="1">
    <location>
        <begin position="32"/>
        <end position="60"/>
    </location>
</feature>
<protein>
    <submittedName>
        <fullName evidence="2">Uncharacterized protein</fullName>
    </submittedName>
</protein>
<dbReference type="Proteomes" id="UP001187415">
    <property type="component" value="Unassembled WGS sequence"/>
</dbReference>
<comment type="caution">
    <text evidence="2">The sequence shown here is derived from an EMBL/GenBank/DDBJ whole genome shotgun (WGS) entry which is preliminary data.</text>
</comment>
<keyword evidence="3" id="KW-1185">Reference proteome</keyword>
<evidence type="ECO:0000313" key="2">
    <source>
        <dbReference type="EMBL" id="KAK2837803.1"/>
    </source>
</evidence>
<dbReference type="AlphaFoldDB" id="A0AA88SLL9"/>
<gene>
    <name evidence="2" type="ORF">Q5P01_015015</name>
</gene>
<sequence length="77" mass="8451">MGTYTTTGGREVSRQAAGYPITLGLLLHPLPPTLPSRRIQDKRVGDSWDRSAALQSERAARPLRATSIHELKAEVNL</sequence>
<name>A0AA88SLL9_CHASR</name>
<evidence type="ECO:0000313" key="3">
    <source>
        <dbReference type="Proteomes" id="UP001187415"/>
    </source>
</evidence>
<accession>A0AA88SLL9</accession>
<feature type="compositionally biased region" description="Basic and acidic residues" evidence="1">
    <location>
        <begin position="38"/>
        <end position="49"/>
    </location>
</feature>
<organism evidence="2 3">
    <name type="scientific">Channa striata</name>
    <name type="common">Snakehead murrel</name>
    <name type="synonym">Ophicephalus striatus</name>
    <dbReference type="NCBI Taxonomy" id="64152"/>
    <lineage>
        <taxon>Eukaryota</taxon>
        <taxon>Metazoa</taxon>
        <taxon>Chordata</taxon>
        <taxon>Craniata</taxon>
        <taxon>Vertebrata</taxon>
        <taxon>Euteleostomi</taxon>
        <taxon>Actinopterygii</taxon>
        <taxon>Neopterygii</taxon>
        <taxon>Teleostei</taxon>
        <taxon>Neoteleostei</taxon>
        <taxon>Acanthomorphata</taxon>
        <taxon>Anabantaria</taxon>
        <taxon>Anabantiformes</taxon>
        <taxon>Channoidei</taxon>
        <taxon>Channidae</taxon>
        <taxon>Channa</taxon>
    </lineage>
</organism>
<evidence type="ECO:0000256" key="1">
    <source>
        <dbReference type="SAM" id="MobiDB-lite"/>
    </source>
</evidence>
<proteinExistence type="predicted"/>
<reference evidence="2" key="1">
    <citation type="submission" date="2023-07" db="EMBL/GenBank/DDBJ databases">
        <title>Chromosome-level Genome Assembly of Striped Snakehead (Channa striata).</title>
        <authorList>
            <person name="Liu H."/>
        </authorList>
    </citation>
    <scope>NUCLEOTIDE SEQUENCE</scope>
    <source>
        <strain evidence="2">Gz</strain>
        <tissue evidence="2">Muscle</tissue>
    </source>
</reference>
<dbReference type="EMBL" id="JAUPFM010000011">
    <property type="protein sequence ID" value="KAK2837803.1"/>
    <property type="molecule type" value="Genomic_DNA"/>
</dbReference>